<reference evidence="7" key="1">
    <citation type="journal article" date="2023" name="Mol. Biol. Evol.">
        <title>Third-Generation Sequencing Reveals the Adaptive Role of the Epigenome in Three Deep-Sea Polychaetes.</title>
        <authorList>
            <person name="Perez M."/>
            <person name="Aroh O."/>
            <person name="Sun Y."/>
            <person name="Lan Y."/>
            <person name="Juniper S.K."/>
            <person name="Young C.R."/>
            <person name="Angers B."/>
            <person name="Qian P.Y."/>
        </authorList>
    </citation>
    <scope>NUCLEOTIDE SEQUENCE</scope>
    <source>
        <strain evidence="7">P08H-3</strain>
    </source>
</reference>
<evidence type="ECO:0000256" key="1">
    <source>
        <dbReference type="ARBA" id="ARBA00022723"/>
    </source>
</evidence>
<dbReference type="Pfam" id="PF00643">
    <property type="entry name" value="zf-B_box"/>
    <property type="match status" value="1"/>
</dbReference>
<feature type="domain" description="B box-type" evidence="6">
    <location>
        <begin position="98"/>
        <end position="146"/>
    </location>
</feature>
<dbReference type="Gene3D" id="3.30.160.60">
    <property type="entry name" value="Classic Zinc Finger"/>
    <property type="match status" value="1"/>
</dbReference>
<name>A0AAD9JEU6_9ANNE</name>
<dbReference type="EMBL" id="JAODUP010000356">
    <property type="protein sequence ID" value="KAK2151619.1"/>
    <property type="molecule type" value="Genomic_DNA"/>
</dbReference>
<dbReference type="PROSITE" id="PS50119">
    <property type="entry name" value="ZF_BBOX"/>
    <property type="match status" value="2"/>
</dbReference>
<evidence type="ECO:0000256" key="2">
    <source>
        <dbReference type="ARBA" id="ARBA00022771"/>
    </source>
</evidence>
<evidence type="ECO:0000256" key="4">
    <source>
        <dbReference type="PROSITE-ProRule" id="PRU00024"/>
    </source>
</evidence>
<dbReference type="SMART" id="SM00184">
    <property type="entry name" value="RING"/>
    <property type="match status" value="1"/>
</dbReference>
<evidence type="ECO:0000313" key="7">
    <source>
        <dbReference type="EMBL" id="KAK2151619.1"/>
    </source>
</evidence>
<dbReference type="Gene3D" id="3.30.40.10">
    <property type="entry name" value="Zinc/RING finger domain, C3HC4 (zinc finger)"/>
    <property type="match status" value="1"/>
</dbReference>
<comment type="caution">
    <text evidence="7">The sequence shown here is derived from an EMBL/GenBank/DDBJ whole genome shotgun (WGS) entry which is preliminary data.</text>
</comment>
<dbReference type="InterPro" id="IPR000315">
    <property type="entry name" value="Znf_B-box"/>
</dbReference>
<dbReference type="PANTHER" id="PTHR25462:SF296">
    <property type="entry name" value="MEIOTIC P26, ISOFORM F"/>
    <property type="match status" value="1"/>
</dbReference>
<keyword evidence="8" id="KW-1185">Reference proteome</keyword>
<sequence>MATGGFYEELFSNITNCGICFEPLIHRRPITLSCLHIFCEDCLQHLLDDARAKNPQTPDTIRCPVCSQTTHVPGSSSASLPLSFYLSKVQNVRKQIEERHKLCKLCRSKTHKADVSFYCFGCHSGHCQDCHLKHDALFPDHTQISVTSSTINSIFCNEHDGYLSYFCMTCTQAICSLCHIVRHSEHAVYDLTYDNKKNTS</sequence>
<accession>A0AAD9JEU6</accession>
<dbReference type="InterPro" id="IPR001841">
    <property type="entry name" value="Znf_RING"/>
</dbReference>
<dbReference type="InterPro" id="IPR017907">
    <property type="entry name" value="Znf_RING_CS"/>
</dbReference>
<dbReference type="SUPFAM" id="SSF57850">
    <property type="entry name" value="RING/U-box"/>
    <property type="match status" value="1"/>
</dbReference>
<dbReference type="Pfam" id="PF14634">
    <property type="entry name" value="zf-RING_5"/>
    <property type="match status" value="1"/>
</dbReference>
<dbReference type="SUPFAM" id="SSF57845">
    <property type="entry name" value="B-box zinc-binding domain"/>
    <property type="match status" value="1"/>
</dbReference>
<gene>
    <name evidence="7" type="ORF">LSH36_356g00042</name>
</gene>
<proteinExistence type="predicted"/>
<evidence type="ECO:0000259" key="6">
    <source>
        <dbReference type="PROSITE" id="PS50119"/>
    </source>
</evidence>
<keyword evidence="2 4" id="KW-0863">Zinc-finger</keyword>
<keyword evidence="3" id="KW-0862">Zinc</keyword>
<dbReference type="PROSITE" id="PS00518">
    <property type="entry name" value="ZF_RING_1"/>
    <property type="match status" value="1"/>
</dbReference>
<dbReference type="InterPro" id="IPR013083">
    <property type="entry name" value="Znf_RING/FYVE/PHD"/>
</dbReference>
<dbReference type="GO" id="GO:0008270">
    <property type="term" value="F:zinc ion binding"/>
    <property type="evidence" value="ECO:0007669"/>
    <property type="project" value="UniProtKB-KW"/>
</dbReference>
<organism evidence="7 8">
    <name type="scientific">Paralvinella palmiformis</name>
    <dbReference type="NCBI Taxonomy" id="53620"/>
    <lineage>
        <taxon>Eukaryota</taxon>
        <taxon>Metazoa</taxon>
        <taxon>Spiralia</taxon>
        <taxon>Lophotrochozoa</taxon>
        <taxon>Annelida</taxon>
        <taxon>Polychaeta</taxon>
        <taxon>Sedentaria</taxon>
        <taxon>Canalipalpata</taxon>
        <taxon>Terebellida</taxon>
        <taxon>Terebelliformia</taxon>
        <taxon>Alvinellidae</taxon>
        <taxon>Paralvinella</taxon>
    </lineage>
</organism>
<keyword evidence="1" id="KW-0479">Metal-binding</keyword>
<evidence type="ECO:0000259" key="5">
    <source>
        <dbReference type="PROSITE" id="PS50089"/>
    </source>
</evidence>
<feature type="domain" description="RING-type" evidence="5">
    <location>
        <begin position="17"/>
        <end position="67"/>
    </location>
</feature>
<dbReference type="AlphaFoldDB" id="A0AAD9JEU6"/>
<dbReference type="InterPro" id="IPR047153">
    <property type="entry name" value="TRIM45/56/19-like"/>
</dbReference>
<dbReference type="GO" id="GO:0061630">
    <property type="term" value="F:ubiquitin protein ligase activity"/>
    <property type="evidence" value="ECO:0007669"/>
    <property type="project" value="TreeGrafter"/>
</dbReference>
<feature type="domain" description="B box-type" evidence="6">
    <location>
        <begin position="151"/>
        <end position="191"/>
    </location>
</feature>
<dbReference type="PROSITE" id="PS50089">
    <property type="entry name" value="ZF_RING_2"/>
    <property type="match status" value="1"/>
</dbReference>
<evidence type="ECO:0000256" key="3">
    <source>
        <dbReference type="ARBA" id="ARBA00022833"/>
    </source>
</evidence>
<dbReference type="PANTHER" id="PTHR25462">
    <property type="entry name" value="BONUS, ISOFORM C-RELATED"/>
    <property type="match status" value="1"/>
</dbReference>
<evidence type="ECO:0000313" key="8">
    <source>
        <dbReference type="Proteomes" id="UP001208570"/>
    </source>
</evidence>
<protein>
    <submittedName>
        <fullName evidence="7">Uncharacterized protein</fullName>
    </submittedName>
</protein>
<dbReference type="Proteomes" id="UP001208570">
    <property type="component" value="Unassembled WGS sequence"/>
</dbReference>